<organism evidence="2 3">
    <name type="scientific">Glossina pallidipes</name>
    <name type="common">Tsetse fly</name>
    <dbReference type="NCBI Taxonomy" id="7398"/>
    <lineage>
        <taxon>Eukaryota</taxon>
        <taxon>Metazoa</taxon>
        <taxon>Ecdysozoa</taxon>
        <taxon>Arthropoda</taxon>
        <taxon>Hexapoda</taxon>
        <taxon>Insecta</taxon>
        <taxon>Pterygota</taxon>
        <taxon>Neoptera</taxon>
        <taxon>Endopterygota</taxon>
        <taxon>Diptera</taxon>
        <taxon>Brachycera</taxon>
        <taxon>Muscomorpha</taxon>
        <taxon>Hippoboscoidea</taxon>
        <taxon>Glossinidae</taxon>
        <taxon>Glossina</taxon>
    </lineage>
</organism>
<keyword evidence="3" id="KW-1185">Reference proteome</keyword>
<dbReference type="EnsemblMetazoa" id="GPAI029629-RA">
    <property type="protein sequence ID" value="GPAI029629-PA"/>
    <property type="gene ID" value="GPAI029629"/>
</dbReference>
<feature type="region of interest" description="Disordered" evidence="1">
    <location>
        <begin position="1"/>
        <end position="25"/>
    </location>
</feature>
<accession>A0A1A9ZZD0</accession>
<evidence type="ECO:0000256" key="1">
    <source>
        <dbReference type="SAM" id="MobiDB-lite"/>
    </source>
</evidence>
<feature type="compositionally biased region" description="Acidic residues" evidence="1">
    <location>
        <begin position="8"/>
        <end position="19"/>
    </location>
</feature>
<reference evidence="2" key="2">
    <citation type="submission" date="2020-05" db="UniProtKB">
        <authorList>
            <consortium name="EnsemblMetazoa"/>
        </authorList>
    </citation>
    <scope>IDENTIFICATION</scope>
    <source>
        <strain evidence="2">IAEA</strain>
    </source>
</reference>
<name>A0A1A9ZZD0_GLOPL</name>
<dbReference type="VEuPathDB" id="VectorBase:GPAI029629"/>
<sequence length="115" mass="13464">MYVLDRNDQDDDDDGDYDADPPSIEGDYRLMEKQHELEKIKIETSKDEKIAIVITATKRNVSQIAESGTRNDILEHESDHMFLLSLLPYLRKGGDQRKQKVRQKRQTVFYVCFTL</sequence>
<evidence type="ECO:0000313" key="2">
    <source>
        <dbReference type="EnsemblMetazoa" id="GPAI029629-PA"/>
    </source>
</evidence>
<evidence type="ECO:0000313" key="3">
    <source>
        <dbReference type="Proteomes" id="UP000092445"/>
    </source>
</evidence>
<proteinExistence type="predicted"/>
<dbReference type="AlphaFoldDB" id="A0A1A9ZZD0"/>
<reference evidence="3" key="1">
    <citation type="submission" date="2014-03" db="EMBL/GenBank/DDBJ databases">
        <authorList>
            <person name="Aksoy S."/>
            <person name="Warren W."/>
            <person name="Wilson R.K."/>
        </authorList>
    </citation>
    <scope>NUCLEOTIDE SEQUENCE [LARGE SCALE GENOMIC DNA]</scope>
    <source>
        <strain evidence="3">IAEA</strain>
    </source>
</reference>
<protein>
    <submittedName>
        <fullName evidence="2">Uncharacterized protein</fullName>
    </submittedName>
</protein>
<dbReference type="Proteomes" id="UP000092445">
    <property type="component" value="Unassembled WGS sequence"/>
</dbReference>